<dbReference type="PANTHER" id="PTHR46401">
    <property type="entry name" value="GLYCOSYLTRANSFERASE WBBK-RELATED"/>
    <property type="match status" value="1"/>
</dbReference>
<evidence type="ECO:0000259" key="3">
    <source>
        <dbReference type="Pfam" id="PF13579"/>
    </source>
</evidence>
<protein>
    <submittedName>
        <fullName evidence="4">Glycosyltransferase family 4 protein</fullName>
        <ecNumber evidence="4">2.4.-.-</ecNumber>
    </submittedName>
</protein>
<feature type="domain" description="Glycosyltransferase subfamily 4-like N-terminal" evidence="3">
    <location>
        <begin position="21"/>
        <end position="208"/>
    </location>
</feature>
<sequence>MAKPDKPRVTVVVPRYWPATGGSELHAHLLVNGLCEQGWGVNVITQVLTNTENCELAATFASSQTFADGEAEVTVTAPEGWRKHILTTLAESHQSSALARRGYDSLMRPFATANIVERARGSQLIHFIYNGMTSVAEAALDAARALNIPFVLTPLANTELPPGTGWASRRMSRVLKAADSIIALTEVERTWLIARGAPEAATTVCPMGPVITSPSPVHEFRQRHALADHPVVLFLARHDEAKGYQLLAEARHEIWARHPDTRLLFVGPQTARSQAFFDRIHDPRLLLLDNLSQPDKNAALQACSLLCVPSSRESLGSVYLEAWHYQKPVVALAIPVLQSLMCHQVDSLLCQPNHSDIANAINSLLDAPDQCEAMGLAGHLKQQARFRWPVIVETHQALFKVLCEQTSSSFRHTGSRDLSVNNSDCGVHS</sequence>
<keyword evidence="4" id="KW-0328">Glycosyltransferase</keyword>
<proteinExistence type="predicted"/>
<dbReference type="InterPro" id="IPR028098">
    <property type="entry name" value="Glyco_trans_4-like_N"/>
</dbReference>
<keyword evidence="1 4" id="KW-0808">Transferase</keyword>
<comment type="caution">
    <text evidence="4">The sequence shown here is derived from an EMBL/GenBank/DDBJ whole genome shotgun (WGS) entry which is preliminary data.</text>
</comment>
<evidence type="ECO:0000259" key="2">
    <source>
        <dbReference type="Pfam" id="PF00534"/>
    </source>
</evidence>
<gene>
    <name evidence="4" type="ORF">U5822_02830</name>
</gene>
<dbReference type="EC" id="2.4.-.-" evidence="4"/>
<dbReference type="InterPro" id="IPR001296">
    <property type="entry name" value="Glyco_trans_1"/>
</dbReference>
<feature type="domain" description="Glycosyl transferase family 1" evidence="2">
    <location>
        <begin position="220"/>
        <end position="376"/>
    </location>
</feature>
<dbReference type="CDD" id="cd03801">
    <property type="entry name" value="GT4_PimA-like"/>
    <property type="match status" value="1"/>
</dbReference>
<dbReference type="Pfam" id="PF13579">
    <property type="entry name" value="Glyco_trans_4_4"/>
    <property type="match status" value="1"/>
</dbReference>
<dbReference type="Gene3D" id="3.40.50.2000">
    <property type="entry name" value="Glycogen Phosphorylase B"/>
    <property type="match status" value="2"/>
</dbReference>
<keyword evidence="5" id="KW-1185">Reference proteome</keyword>
<dbReference type="Proteomes" id="UP001305746">
    <property type="component" value="Unassembled WGS sequence"/>
</dbReference>
<dbReference type="SUPFAM" id="SSF53756">
    <property type="entry name" value="UDP-Glycosyltransferase/glycogen phosphorylase"/>
    <property type="match status" value="1"/>
</dbReference>
<name>A0ABU5NUV8_9GAMM</name>
<organism evidence="4 5">
    <name type="scientific">Marinobacter qingdaonensis</name>
    <dbReference type="NCBI Taxonomy" id="3108486"/>
    <lineage>
        <taxon>Bacteria</taxon>
        <taxon>Pseudomonadati</taxon>
        <taxon>Pseudomonadota</taxon>
        <taxon>Gammaproteobacteria</taxon>
        <taxon>Pseudomonadales</taxon>
        <taxon>Marinobacteraceae</taxon>
        <taxon>Marinobacter</taxon>
    </lineage>
</organism>
<accession>A0ABU5NUV8</accession>
<reference evidence="4 5" key="1">
    <citation type="submission" date="2023-12" db="EMBL/GenBank/DDBJ databases">
        <title>Marinobacter qingdaonensis sp. nov., isolated from the intertidal sediment of Qingdao, PR China.</title>
        <authorList>
            <person name="Li Y."/>
        </authorList>
    </citation>
    <scope>NUCLEOTIDE SEQUENCE [LARGE SCALE GENOMIC DNA]</scope>
    <source>
        <strain evidence="4 5">ASW11-75</strain>
    </source>
</reference>
<dbReference type="RefSeq" id="WP_322854105.1">
    <property type="nucleotide sequence ID" value="NZ_JAYDCJ010000001.1"/>
</dbReference>
<dbReference type="Pfam" id="PF00534">
    <property type="entry name" value="Glycos_transf_1"/>
    <property type="match status" value="1"/>
</dbReference>
<evidence type="ECO:0000313" key="5">
    <source>
        <dbReference type="Proteomes" id="UP001305746"/>
    </source>
</evidence>
<dbReference type="GO" id="GO:0016757">
    <property type="term" value="F:glycosyltransferase activity"/>
    <property type="evidence" value="ECO:0007669"/>
    <property type="project" value="UniProtKB-KW"/>
</dbReference>
<dbReference type="EMBL" id="JAYDCJ010000001">
    <property type="protein sequence ID" value="MEA1079586.1"/>
    <property type="molecule type" value="Genomic_DNA"/>
</dbReference>
<dbReference type="PANTHER" id="PTHR46401:SF2">
    <property type="entry name" value="GLYCOSYLTRANSFERASE WBBK-RELATED"/>
    <property type="match status" value="1"/>
</dbReference>
<evidence type="ECO:0000256" key="1">
    <source>
        <dbReference type="ARBA" id="ARBA00022679"/>
    </source>
</evidence>
<evidence type="ECO:0000313" key="4">
    <source>
        <dbReference type="EMBL" id="MEA1079586.1"/>
    </source>
</evidence>